<dbReference type="PANTHER" id="PTHR37984:SF5">
    <property type="entry name" value="PROTEIN NYNRIN-LIKE"/>
    <property type="match status" value="1"/>
</dbReference>
<organism evidence="2 3">
    <name type="scientific">Lithospermum erythrorhizon</name>
    <name type="common">Purple gromwell</name>
    <name type="synonym">Lithospermum officinale var. erythrorhizon</name>
    <dbReference type="NCBI Taxonomy" id="34254"/>
    <lineage>
        <taxon>Eukaryota</taxon>
        <taxon>Viridiplantae</taxon>
        <taxon>Streptophyta</taxon>
        <taxon>Embryophyta</taxon>
        <taxon>Tracheophyta</taxon>
        <taxon>Spermatophyta</taxon>
        <taxon>Magnoliopsida</taxon>
        <taxon>eudicotyledons</taxon>
        <taxon>Gunneridae</taxon>
        <taxon>Pentapetalae</taxon>
        <taxon>asterids</taxon>
        <taxon>lamiids</taxon>
        <taxon>Boraginales</taxon>
        <taxon>Boraginaceae</taxon>
        <taxon>Boraginoideae</taxon>
        <taxon>Lithospermeae</taxon>
        <taxon>Lithospermum</taxon>
    </lineage>
</organism>
<dbReference type="InterPro" id="IPR050951">
    <property type="entry name" value="Retrovirus_Pol_polyprotein"/>
</dbReference>
<dbReference type="GO" id="GO:0003676">
    <property type="term" value="F:nucleic acid binding"/>
    <property type="evidence" value="ECO:0007669"/>
    <property type="project" value="InterPro"/>
</dbReference>
<name>A0AAV3PV53_LITER</name>
<gene>
    <name evidence="2" type="ORF">LIER_12792</name>
</gene>
<accession>A0AAV3PV53</accession>
<dbReference type="InterPro" id="IPR001584">
    <property type="entry name" value="Integrase_cat-core"/>
</dbReference>
<evidence type="ECO:0000313" key="2">
    <source>
        <dbReference type="EMBL" id="GAA0154951.1"/>
    </source>
</evidence>
<dbReference type="Proteomes" id="UP001454036">
    <property type="component" value="Unassembled WGS sequence"/>
</dbReference>
<comment type="caution">
    <text evidence="2">The sequence shown here is derived from an EMBL/GenBank/DDBJ whole genome shotgun (WGS) entry which is preliminary data.</text>
</comment>
<dbReference type="AlphaFoldDB" id="A0AAV3PV53"/>
<dbReference type="Gene3D" id="3.30.420.10">
    <property type="entry name" value="Ribonuclease H-like superfamily/Ribonuclease H"/>
    <property type="match status" value="1"/>
</dbReference>
<feature type="domain" description="Integrase catalytic" evidence="1">
    <location>
        <begin position="5"/>
        <end position="77"/>
    </location>
</feature>
<proteinExistence type="predicted"/>
<protein>
    <recommendedName>
        <fullName evidence="1">Integrase catalytic domain-containing protein</fullName>
    </recommendedName>
</protein>
<dbReference type="InterPro" id="IPR012337">
    <property type="entry name" value="RNaseH-like_sf"/>
</dbReference>
<evidence type="ECO:0000259" key="1">
    <source>
        <dbReference type="PROSITE" id="PS50994"/>
    </source>
</evidence>
<dbReference type="InterPro" id="IPR036397">
    <property type="entry name" value="RNaseH_sf"/>
</dbReference>
<dbReference type="GO" id="GO:0015074">
    <property type="term" value="P:DNA integration"/>
    <property type="evidence" value="ECO:0007669"/>
    <property type="project" value="InterPro"/>
</dbReference>
<dbReference type="SUPFAM" id="SSF53098">
    <property type="entry name" value="Ribonuclease H-like"/>
    <property type="match status" value="1"/>
</dbReference>
<dbReference type="PROSITE" id="PS50994">
    <property type="entry name" value="INTEGRASE"/>
    <property type="match status" value="1"/>
</dbReference>
<sequence length="77" mass="8801">MTSVLNPVPFVMWGIDLVRKLPKAIGSLEYVVVDVDYFSKWVEAMPLKKTGNDNIVRFLWKHVITPFGVPRILVSDN</sequence>
<dbReference type="PANTHER" id="PTHR37984">
    <property type="entry name" value="PROTEIN CBG26694"/>
    <property type="match status" value="1"/>
</dbReference>
<dbReference type="EMBL" id="BAABME010002510">
    <property type="protein sequence ID" value="GAA0154951.1"/>
    <property type="molecule type" value="Genomic_DNA"/>
</dbReference>
<reference evidence="2 3" key="1">
    <citation type="submission" date="2024-01" db="EMBL/GenBank/DDBJ databases">
        <title>The complete chloroplast genome sequence of Lithospermum erythrorhizon: insights into the phylogenetic relationship among Boraginaceae species and the maternal lineages of purple gromwells.</title>
        <authorList>
            <person name="Okada T."/>
            <person name="Watanabe K."/>
        </authorList>
    </citation>
    <scope>NUCLEOTIDE SEQUENCE [LARGE SCALE GENOMIC DNA]</scope>
</reference>
<keyword evidence="3" id="KW-1185">Reference proteome</keyword>
<evidence type="ECO:0000313" key="3">
    <source>
        <dbReference type="Proteomes" id="UP001454036"/>
    </source>
</evidence>